<dbReference type="GO" id="GO:0016740">
    <property type="term" value="F:transferase activity"/>
    <property type="evidence" value="ECO:0007669"/>
    <property type="project" value="UniProtKB-KW"/>
</dbReference>
<dbReference type="PANTHER" id="PTHR43630:SF2">
    <property type="entry name" value="GLYCOSYLTRANSFERASE"/>
    <property type="match status" value="1"/>
</dbReference>
<dbReference type="SUPFAM" id="SSF53448">
    <property type="entry name" value="Nucleotide-diphospho-sugar transferases"/>
    <property type="match status" value="1"/>
</dbReference>
<dbReference type="SUPFAM" id="SSF48452">
    <property type="entry name" value="TPR-like"/>
    <property type="match status" value="1"/>
</dbReference>
<feature type="domain" description="Glycosyltransferase 2-like" evidence="1">
    <location>
        <begin position="5"/>
        <end position="96"/>
    </location>
</feature>
<keyword evidence="2" id="KW-0808">Transferase</keyword>
<accession>A0A1B2DBQ5</accession>
<dbReference type="PANTHER" id="PTHR43630">
    <property type="entry name" value="POLY-BETA-1,6-N-ACETYL-D-GLUCOSAMINE SYNTHASE"/>
    <property type="match status" value="1"/>
</dbReference>
<dbReference type="RefSeq" id="WP_099516561.1">
    <property type="nucleotide sequence ID" value="NZ_CP016808.1"/>
</dbReference>
<dbReference type="InterPro" id="IPR019734">
    <property type="entry name" value="TPR_rpt"/>
</dbReference>
<evidence type="ECO:0000313" key="2">
    <source>
        <dbReference type="EMBL" id="ANY65135.1"/>
    </source>
</evidence>
<reference evidence="2" key="1">
    <citation type="submission" date="2016-08" db="EMBL/GenBank/DDBJ databases">
        <title>Complete Genome Seqeunce of Paenibacillus sp. BIHB 4019 from tea rhizoplane.</title>
        <authorList>
            <person name="Thakur R."/>
            <person name="Swarnkar M.K."/>
            <person name="Gulati A."/>
        </authorList>
    </citation>
    <scope>NUCLEOTIDE SEQUENCE [LARGE SCALE GENOMIC DNA]</scope>
    <source>
        <strain evidence="2">BIHB4019</strain>
    </source>
</reference>
<dbReference type="InterPro" id="IPR029044">
    <property type="entry name" value="Nucleotide-diphossugar_trans"/>
</dbReference>
<dbReference type="Pfam" id="PF13181">
    <property type="entry name" value="TPR_8"/>
    <property type="match status" value="1"/>
</dbReference>
<gene>
    <name evidence="2" type="ORF">BBD42_00560</name>
</gene>
<dbReference type="Pfam" id="PF00535">
    <property type="entry name" value="Glycos_transf_2"/>
    <property type="match status" value="1"/>
</dbReference>
<dbReference type="Gene3D" id="3.90.550.10">
    <property type="entry name" value="Spore Coat Polysaccharide Biosynthesis Protein SpsA, Chain A"/>
    <property type="match status" value="1"/>
</dbReference>
<protein>
    <submittedName>
        <fullName evidence="2">Glycosyl transferase</fullName>
    </submittedName>
</protein>
<evidence type="ECO:0000259" key="1">
    <source>
        <dbReference type="Pfam" id="PF00535"/>
    </source>
</evidence>
<sequence>MISISLCMIVKNEEDTIGRCLSSVHDLVDEIIIVDTGSTDRTKFIASNYTELIFDREWTDDFAAARNYAFSKAGRDYIFWLDADDVLLENDREKLAVLKAELSPEVDSVRMNYHLAFDEYGNLASSISRNRIVKRANNYQWIGAVHEYLEVWGNIESSDIAITHNSLHHDHNRNLMIYEKRLERGELFSPRDLYYYANELRDHEKFEQAIMYYEKFLSTGEGWVEDNAATCGKLADCYNRLGDTQRELESILRSFQYGSPRAEFCCRLGYYFLQQKDFETAGFWYNLAIERGQSDQRLGFVNMACSTWLPHLQLCVCYDRLGDYELAYRHNEAARTFRPEDPRVLQNKGYLESLRQKAE</sequence>
<dbReference type="CDD" id="cd02511">
    <property type="entry name" value="Beta4Glucosyltransferase"/>
    <property type="match status" value="1"/>
</dbReference>
<dbReference type="Gene3D" id="1.25.40.10">
    <property type="entry name" value="Tetratricopeptide repeat domain"/>
    <property type="match status" value="2"/>
</dbReference>
<dbReference type="InterPro" id="IPR001173">
    <property type="entry name" value="Glyco_trans_2-like"/>
</dbReference>
<dbReference type="AlphaFoldDB" id="A0A1B2DBQ5"/>
<dbReference type="EMBL" id="CP016808">
    <property type="protein sequence ID" value="ANY65135.1"/>
    <property type="molecule type" value="Genomic_DNA"/>
</dbReference>
<dbReference type="InterPro" id="IPR011990">
    <property type="entry name" value="TPR-like_helical_dom_sf"/>
</dbReference>
<organism evidence="2">
    <name type="scientific">Paenibacillus sp. BIHB 4019</name>
    <dbReference type="NCBI Taxonomy" id="1870819"/>
    <lineage>
        <taxon>Bacteria</taxon>
        <taxon>Bacillati</taxon>
        <taxon>Bacillota</taxon>
        <taxon>Bacilli</taxon>
        <taxon>Bacillales</taxon>
        <taxon>Paenibacillaceae</taxon>
        <taxon>Paenibacillus</taxon>
    </lineage>
</organism>
<name>A0A1B2DBQ5_9BACL</name>
<proteinExistence type="predicted"/>